<dbReference type="Gene3D" id="3.30.530.20">
    <property type="match status" value="1"/>
</dbReference>
<dbReference type="SUPFAM" id="SSF55961">
    <property type="entry name" value="Bet v1-like"/>
    <property type="match status" value="1"/>
</dbReference>
<gene>
    <name evidence="2" type="ORF">PEVE_00042908</name>
</gene>
<dbReference type="InterPro" id="IPR002913">
    <property type="entry name" value="START_lipid-bd_dom"/>
</dbReference>
<evidence type="ECO:0000313" key="3">
    <source>
        <dbReference type="Proteomes" id="UP001159427"/>
    </source>
</evidence>
<name>A0ABN8PH34_9CNID</name>
<accession>A0ABN8PH34</accession>
<reference evidence="2 3" key="1">
    <citation type="submission" date="2022-05" db="EMBL/GenBank/DDBJ databases">
        <authorList>
            <consortium name="Genoscope - CEA"/>
            <person name="William W."/>
        </authorList>
    </citation>
    <scope>NUCLEOTIDE SEQUENCE [LARGE SCALE GENOMIC DNA]</scope>
</reference>
<dbReference type="Proteomes" id="UP001159427">
    <property type="component" value="Unassembled WGS sequence"/>
</dbReference>
<dbReference type="PROSITE" id="PS50848">
    <property type="entry name" value="START"/>
    <property type="match status" value="1"/>
</dbReference>
<evidence type="ECO:0000313" key="2">
    <source>
        <dbReference type="EMBL" id="CAH3143688.1"/>
    </source>
</evidence>
<protein>
    <recommendedName>
        <fullName evidence="1">START domain-containing protein</fullName>
    </recommendedName>
</protein>
<dbReference type="EMBL" id="CALNXI010000858">
    <property type="protein sequence ID" value="CAH3143688.1"/>
    <property type="molecule type" value="Genomic_DNA"/>
</dbReference>
<feature type="domain" description="START" evidence="1">
    <location>
        <begin position="28"/>
        <end position="228"/>
    </location>
</feature>
<organism evidence="2 3">
    <name type="scientific">Porites evermanni</name>
    <dbReference type="NCBI Taxonomy" id="104178"/>
    <lineage>
        <taxon>Eukaryota</taxon>
        <taxon>Metazoa</taxon>
        <taxon>Cnidaria</taxon>
        <taxon>Anthozoa</taxon>
        <taxon>Hexacorallia</taxon>
        <taxon>Scleractinia</taxon>
        <taxon>Fungiina</taxon>
        <taxon>Poritidae</taxon>
        <taxon>Porites</taxon>
    </lineage>
</organism>
<dbReference type="InterPro" id="IPR023393">
    <property type="entry name" value="START-like_dom_sf"/>
</dbReference>
<proteinExistence type="predicted"/>
<dbReference type="Pfam" id="PF01852">
    <property type="entry name" value="START"/>
    <property type="match status" value="1"/>
</dbReference>
<evidence type="ECO:0000259" key="1">
    <source>
        <dbReference type="PROSITE" id="PS50848"/>
    </source>
</evidence>
<comment type="caution">
    <text evidence="2">The sequence shown here is derived from an EMBL/GenBank/DDBJ whole genome shotgun (WGS) entry which is preliminary data.</text>
</comment>
<keyword evidence="3" id="KW-1185">Reference proteome</keyword>
<sequence>MSSTEDFFTSFSFEKEIERAEWFKNDLDQGGWKEIHNSPGRVYWRKTFPENEVPLKILFKIDLPLSAESYLEMVHPRNLNIRQKWDRVFVGQEMVKTYPDDQGFILYCPLPTSWPLTDRSFMLFVPPTKEIDWFGKRCFLLIQKNAWHSSKPPGEDGRVRATNGGNFFVISPDENNPNTACTIFSLSNNNYNGWLPNKHIEWLLSKAVVSSFNRFLNCMIEGYEKYYKQK</sequence>